<comment type="caution">
    <text evidence="1">The sequence shown here is derived from an EMBL/GenBank/DDBJ whole genome shotgun (WGS) entry which is preliminary data.</text>
</comment>
<protein>
    <submittedName>
        <fullName evidence="1">Uncharacterized protein</fullName>
    </submittedName>
</protein>
<sequence length="75" mass="8053">MILLCAHKFRDEVNDSFLNMDASSVVSDTTGKFAAFAAPPDLPGPKDQMIDLSQKKICVECMLKAARGGAALVPR</sequence>
<organism evidence="1 2">
    <name type="scientific">Burkholderia lata (strain ATCC 17760 / DSM 23089 / LMG 22485 / NCIMB 9086 / R18194 / 383)</name>
    <dbReference type="NCBI Taxonomy" id="482957"/>
    <lineage>
        <taxon>Bacteria</taxon>
        <taxon>Pseudomonadati</taxon>
        <taxon>Pseudomonadota</taxon>
        <taxon>Betaproteobacteria</taxon>
        <taxon>Burkholderiales</taxon>
        <taxon>Burkholderiaceae</taxon>
        <taxon>Burkholderia</taxon>
        <taxon>Burkholderia cepacia complex</taxon>
    </lineage>
</organism>
<reference evidence="2" key="1">
    <citation type="journal article" date="2020" name="MBio">
        <title>Horizontal gene transfer to a defensive symbiont with a reduced genome amongst a multipartite beetle microbiome.</title>
        <authorList>
            <person name="Waterworth S.C."/>
            <person name="Florez L.V."/>
            <person name="Rees E.R."/>
            <person name="Hertweck C."/>
            <person name="Kaltenpoth M."/>
            <person name="Kwan J.C."/>
        </authorList>
    </citation>
    <scope>NUCLEOTIDE SEQUENCE [LARGE SCALE GENOMIC DNA]</scope>
</reference>
<gene>
    <name evidence="1" type="ORF">GAK33_05026</name>
</gene>
<evidence type="ECO:0000313" key="1">
    <source>
        <dbReference type="EMBL" id="KAF1035118.1"/>
    </source>
</evidence>
<evidence type="ECO:0000313" key="2">
    <source>
        <dbReference type="Proteomes" id="UP000467522"/>
    </source>
</evidence>
<accession>A0A833PSD2</accession>
<dbReference type="RefSeq" id="WP_278648959.1">
    <property type="nucleotide sequence ID" value="NZ_WNDV01000018.1"/>
</dbReference>
<name>A0A833PSD2_BURL3</name>
<dbReference type="Proteomes" id="UP000467522">
    <property type="component" value="Unassembled WGS sequence"/>
</dbReference>
<proteinExistence type="predicted"/>
<dbReference type="AlphaFoldDB" id="A0A833PSD2"/>
<dbReference type="EMBL" id="WNDV01000018">
    <property type="protein sequence ID" value="KAF1035118.1"/>
    <property type="molecule type" value="Genomic_DNA"/>
</dbReference>